<keyword evidence="3" id="KW-1185">Reference proteome</keyword>
<sequence>MSHRIALAFASLLHRLRRPARKRSRAGVNGPTVHRTGVHAPQETAPLLTVPGVGIGSCGIPASCMVVTR</sequence>
<dbReference type="AlphaFoldDB" id="A0A117NXS6"/>
<gene>
    <name evidence="2" type="ORF">AQI70_31945</name>
</gene>
<comment type="caution">
    <text evidence="2">The sequence shown here is derived from an EMBL/GenBank/DDBJ whole genome shotgun (WGS) entry which is preliminary data.</text>
</comment>
<reference evidence="2 3" key="1">
    <citation type="submission" date="2015-10" db="EMBL/GenBank/DDBJ databases">
        <title>Draft genome sequence of Streptomyces curacoi DSM 40107, type strain for the species Streptomyces curacoi.</title>
        <authorList>
            <person name="Ruckert C."/>
            <person name="Winkler A."/>
            <person name="Kalinowski J."/>
            <person name="Kampfer P."/>
            <person name="Glaeser S."/>
        </authorList>
    </citation>
    <scope>NUCLEOTIDE SEQUENCE [LARGE SCALE GENOMIC DNA]</scope>
    <source>
        <strain evidence="2 3">DSM 40107</strain>
    </source>
</reference>
<evidence type="ECO:0000313" key="2">
    <source>
        <dbReference type="EMBL" id="KUM69383.1"/>
    </source>
</evidence>
<evidence type="ECO:0000313" key="3">
    <source>
        <dbReference type="Proteomes" id="UP000054024"/>
    </source>
</evidence>
<proteinExistence type="predicted"/>
<protein>
    <submittedName>
        <fullName evidence="2">Uncharacterized protein</fullName>
    </submittedName>
</protein>
<dbReference type="EMBL" id="LMWJ01000026">
    <property type="protein sequence ID" value="KUM69383.1"/>
    <property type="molecule type" value="Genomic_DNA"/>
</dbReference>
<accession>A0A117NXS6</accession>
<dbReference type="RefSeq" id="WP_062155943.1">
    <property type="nucleotide sequence ID" value="NZ_KQ947994.1"/>
</dbReference>
<name>A0A117NXS6_9ACTN</name>
<dbReference type="OrthoDB" id="4317611at2"/>
<evidence type="ECO:0000256" key="1">
    <source>
        <dbReference type="SAM" id="MobiDB-lite"/>
    </source>
</evidence>
<dbReference type="Proteomes" id="UP000054024">
    <property type="component" value="Unassembled WGS sequence"/>
</dbReference>
<organism evidence="2 3">
    <name type="scientific">Streptomyces curacoi</name>
    <dbReference type="NCBI Taxonomy" id="146536"/>
    <lineage>
        <taxon>Bacteria</taxon>
        <taxon>Bacillati</taxon>
        <taxon>Actinomycetota</taxon>
        <taxon>Actinomycetes</taxon>
        <taxon>Kitasatosporales</taxon>
        <taxon>Streptomycetaceae</taxon>
        <taxon>Streptomyces</taxon>
    </lineage>
</organism>
<feature type="region of interest" description="Disordered" evidence="1">
    <location>
        <begin position="20"/>
        <end position="40"/>
    </location>
</feature>